<dbReference type="Proteomes" id="UP000652761">
    <property type="component" value="Unassembled WGS sequence"/>
</dbReference>
<evidence type="ECO:0000313" key="1">
    <source>
        <dbReference type="EMBL" id="MQL99431.1"/>
    </source>
</evidence>
<dbReference type="AlphaFoldDB" id="A0A843VQN7"/>
<evidence type="ECO:0000313" key="2">
    <source>
        <dbReference type="Proteomes" id="UP000652761"/>
    </source>
</evidence>
<sequence>MLRRVLVSGWDKFGPPAKQSRKLCSTRERAAAAISALPKFSTYTKARINSWAHAYSYLKRPHRHKILKQTICSAPNKSTGIFPLLPKSYFEPQKGAFILFQSDRMLRRVLVSGWDKFGPPAKQSRKLCSTGERVATAISGDVGFGACVSTWFWHVEVAPSVWRAPIEPRSASSSYQ</sequence>
<keyword evidence="2" id="KW-1185">Reference proteome</keyword>
<dbReference type="EMBL" id="NMUH01002351">
    <property type="protein sequence ID" value="MQL99431.1"/>
    <property type="molecule type" value="Genomic_DNA"/>
</dbReference>
<accession>A0A843VQN7</accession>
<reference evidence="1" key="1">
    <citation type="submission" date="2017-07" db="EMBL/GenBank/DDBJ databases">
        <title>Taro Niue Genome Assembly and Annotation.</title>
        <authorList>
            <person name="Atibalentja N."/>
            <person name="Keating K."/>
            <person name="Fields C.J."/>
        </authorList>
    </citation>
    <scope>NUCLEOTIDE SEQUENCE</scope>
    <source>
        <strain evidence="1">Niue_2</strain>
        <tissue evidence="1">Leaf</tissue>
    </source>
</reference>
<proteinExistence type="predicted"/>
<protein>
    <submittedName>
        <fullName evidence="1">Uncharacterized protein</fullName>
    </submittedName>
</protein>
<comment type="caution">
    <text evidence="1">The sequence shown here is derived from an EMBL/GenBank/DDBJ whole genome shotgun (WGS) entry which is preliminary data.</text>
</comment>
<name>A0A843VQN7_COLES</name>
<gene>
    <name evidence="1" type="ORF">Taro_032153</name>
</gene>
<organism evidence="1 2">
    <name type="scientific">Colocasia esculenta</name>
    <name type="common">Wild taro</name>
    <name type="synonym">Arum esculentum</name>
    <dbReference type="NCBI Taxonomy" id="4460"/>
    <lineage>
        <taxon>Eukaryota</taxon>
        <taxon>Viridiplantae</taxon>
        <taxon>Streptophyta</taxon>
        <taxon>Embryophyta</taxon>
        <taxon>Tracheophyta</taxon>
        <taxon>Spermatophyta</taxon>
        <taxon>Magnoliopsida</taxon>
        <taxon>Liliopsida</taxon>
        <taxon>Araceae</taxon>
        <taxon>Aroideae</taxon>
        <taxon>Colocasieae</taxon>
        <taxon>Colocasia</taxon>
    </lineage>
</organism>